<accession>A0A562U2T5</accession>
<gene>
    <name evidence="2" type="ORF">JN11_02513</name>
</gene>
<feature type="transmembrane region" description="Helical" evidence="1">
    <location>
        <begin position="78"/>
        <end position="98"/>
    </location>
</feature>
<evidence type="ECO:0000256" key="1">
    <source>
        <dbReference type="SAM" id="Phobius"/>
    </source>
</evidence>
<evidence type="ECO:0000313" key="2">
    <source>
        <dbReference type="EMBL" id="TWJ00098.1"/>
    </source>
</evidence>
<evidence type="ECO:0000313" key="3">
    <source>
        <dbReference type="Proteomes" id="UP000317010"/>
    </source>
</evidence>
<keyword evidence="1" id="KW-1133">Transmembrane helix</keyword>
<proteinExistence type="predicted"/>
<dbReference type="InterPro" id="IPR009732">
    <property type="entry name" value="DUF1304"/>
</dbReference>
<feature type="transmembrane region" description="Helical" evidence="1">
    <location>
        <begin position="131"/>
        <end position="148"/>
    </location>
</feature>
<protein>
    <submittedName>
        <fullName evidence="2">Putative membrane protein</fullName>
    </submittedName>
</protein>
<dbReference type="Proteomes" id="UP000317010">
    <property type="component" value="Unassembled WGS sequence"/>
</dbReference>
<comment type="caution">
    <text evidence="2">The sequence shown here is derived from an EMBL/GenBank/DDBJ whole genome shotgun (WGS) entry which is preliminary data.</text>
</comment>
<keyword evidence="3" id="KW-1185">Reference proteome</keyword>
<name>A0A562U2T5_9SPHI</name>
<feature type="transmembrane region" description="Helical" evidence="1">
    <location>
        <begin position="104"/>
        <end position="124"/>
    </location>
</feature>
<organism evidence="2 3">
    <name type="scientific">Mucilaginibacter frigoritolerans</name>
    <dbReference type="NCBI Taxonomy" id="652788"/>
    <lineage>
        <taxon>Bacteria</taxon>
        <taxon>Pseudomonadati</taxon>
        <taxon>Bacteroidota</taxon>
        <taxon>Sphingobacteriia</taxon>
        <taxon>Sphingobacteriales</taxon>
        <taxon>Sphingobacteriaceae</taxon>
        <taxon>Mucilaginibacter</taxon>
    </lineage>
</organism>
<keyword evidence="1" id="KW-0472">Membrane</keyword>
<dbReference type="EMBL" id="VLLI01000006">
    <property type="protein sequence ID" value="TWJ00098.1"/>
    <property type="molecule type" value="Genomic_DNA"/>
</dbReference>
<dbReference type="PANTHER" id="PTHR38446">
    <property type="entry name" value="BLL0914 PROTEIN"/>
    <property type="match status" value="1"/>
</dbReference>
<dbReference type="AlphaFoldDB" id="A0A562U2T5"/>
<reference evidence="2 3" key="1">
    <citation type="submission" date="2019-07" db="EMBL/GenBank/DDBJ databases">
        <title>Genomic Encyclopedia of Archaeal and Bacterial Type Strains, Phase II (KMG-II): from individual species to whole genera.</title>
        <authorList>
            <person name="Goeker M."/>
        </authorList>
    </citation>
    <scope>NUCLEOTIDE SEQUENCE [LARGE SCALE GENOMIC DNA]</scope>
    <source>
        <strain evidence="2 3">ATCC BAA-1854</strain>
    </source>
</reference>
<dbReference type="PANTHER" id="PTHR38446:SF1">
    <property type="entry name" value="BLL0914 PROTEIN"/>
    <property type="match status" value="1"/>
</dbReference>
<dbReference type="RefSeq" id="WP_246139001.1">
    <property type="nucleotide sequence ID" value="NZ_VLLI01000006.1"/>
</dbReference>
<dbReference type="Pfam" id="PF06993">
    <property type="entry name" value="DUF1304"/>
    <property type="match status" value="1"/>
</dbReference>
<keyword evidence="1" id="KW-0812">Transmembrane</keyword>
<sequence>MNFKKDIDHIKIGRFLIYSLLLIKINLNYMYLITRALIAIIIAEHFYFLWLEMFVWTTRGPKVFTHIPAALFKETKTMAANQGLYNGFLAAGLLWSFFIKDSNWQNNVSLFFLSCIIVAGLYGAYSVSKKIFFIQALPAIMAMSLSFFI</sequence>